<proteinExistence type="predicted"/>
<organism evidence="1 2">
    <name type="scientific">Herpetosiphon geysericola</name>
    <dbReference type="NCBI Taxonomy" id="70996"/>
    <lineage>
        <taxon>Bacteria</taxon>
        <taxon>Bacillati</taxon>
        <taxon>Chloroflexota</taxon>
        <taxon>Chloroflexia</taxon>
        <taxon>Herpetosiphonales</taxon>
        <taxon>Herpetosiphonaceae</taxon>
        <taxon>Herpetosiphon</taxon>
    </lineage>
</organism>
<name>A0A0P6Y2W7_9CHLR</name>
<dbReference type="Proteomes" id="UP000050277">
    <property type="component" value="Unassembled WGS sequence"/>
</dbReference>
<dbReference type="RefSeq" id="WP_054534578.1">
    <property type="nucleotide sequence ID" value="NZ_LGKP01000020.1"/>
</dbReference>
<comment type="caution">
    <text evidence="1">The sequence shown here is derived from an EMBL/GenBank/DDBJ whole genome shotgun (WGS) entry which is preliminary data.</text>
</comment>
<sequence>MRIIHRSEQTIQMAQHYETWDMPLPLLQATAKSKGASVAITIQSDADVEPGKVVFNFDDPSIVIINSTITSLRTATLETNTPKLSGKKISFDVLTLFHQHYGEAMID</sequence>
<evidence type="ECO:0000313" key="2">
    <source>
        <dbReference type="Proteomes" id="UP000050277"/>
    </source>
</evidence>
<evidence type="ECO:0000313" key="1">
    <source>
        <dbReference type="EMBL" id="KPL86925.1"/>
    </source>
</evidence>
<dbReference type="EMBL" id="LGKP01000020">
    <property type="protein sequence ID" value="KPL86925.1"/>
    <property type="molecule type" value="Genomic_DNA"/>
</dbReference>
<accession>A0A0P6Y2W7</accession>
<gene>
    <name evidence="1" type="ORF">SE18_11375</name>
</gene>
<dbReference type="AlphaFoldDB" id="A0A0P6Y2W7"/>
<keyword evidence="2" id="KW-1185">Reference proteome</keyword>
<protein>
    <submittedName>
        <fullName evidence="1">Uncharacterized protein</fullName>
    </submittedName>
</protein>
<dbReference type="OrthoDB" id="9429368at2"/>
<reference evidence="1 2" key="1">
    <citation type="submission" date="2015-07" db="EMBL/GenBank/DDBJ databases">
        <title>Whole genome sequence of Herpetosiphon geysericola DSM 7119.</title>
        <authorList>
            <person name="Hemp J."/>
            <person name="Ward L.M."/>
            <person name="Pace L.A."/>
            <person name="Fischer W.W."/>
        </authorList>
    </citation>
    <scope>NUCLEOTIDE SEQUENCE [LARGE SCALE GENOMIC DNA]</scope>
    <source>
        <strain evidence="1 2">DSM 7119</strain>
    </source>
</reference>